<evidence type="ECO:0000256" key="4">
    <source>
        <dbReference type="ARBA" id="ARBA00023163"/>
    </source>
</evidence>
<evidence type="ECO:0000256" key="1">
    <source>
        <dbReference type="ARBA" id="ARBA00023015"/>
    </source>
</evidence>
<gene>
    <name evidence="6" type="ORF">HA482_24200</name>
</gene>
<protein>
    <submittedName>
        <fullName evidence="6">RNA polymerase subunit sigma</fullName>
    </submittedName>
</protein>
<dbReference type="InterPro" id="IPR036388">
    <property type="entry name" value="WH-like_DNA-bd_sf"/>
</dbReference>
<dbReference type="InterPro" id="IPR013249">
    <property type="entry name" value="RNA_pol_sigma70_r4_t2"/>
</dbReference>
<accession>A0ABR7UB46</accession>
<comment type="caution">
    <text evidence="6">The sequence shown here is derived from an EMBL/GenBank/DDBJ whole genome shotgun (WGS) entry which is preliminary data.</text>
</comment>
<name>A0ABR7UB46_9BRAD</name>
<sequence length="172" mass="19263">MQDGVNANRDGMLTLDSAYNFARFLSCDAEAAEHIVQAAFLRSDGETGPRHRTALLKGVRNCYRTWLTTRGRRDRQSDVFAHKRVPDTIAGSVLRTDDRTDKITVGADVDASAVRCAIETLPRRLREILVLRELGELSYREISEVTSLNMSEVISRLACARRRVARSIAQGQ</sequence>
<dbReference type="PANTHER" id="PTHR43133">
    <property type="entry name" value="RNA POLYMERASE ECF-TYPE SIGMA FACTO"/>
    <property type="match status" value="1"/>
</dbReference>
<organism evidence="6 7">
    <name type="scientific">Bradyrhizobium campsiandrae</name>
    <dbReference type="NCBI Taxonomy" id="1729892"/>
    <lineage>
        <taxon>Bacteria</taxon>
        <taxon>Pseudomonadati</taxon>
        <taxon>Pseudomonadota</taxon>
        <taxon>Alphaproteobacteria</taxon>
        <taxon>Hyphomicrobiales</taxon>
        <taxon>Nitrobacteraceae</taxon>
        <taxon>Bradyrhizobium</taxon>
    </lineage>
</organism>
<keyword evidence="1" id="KW-0805">Transcription regulation</keyword>
<dbReference type="SUPFAM" id="SSF88659">
    <property type="entry name" value="Sigma3 and sigma4 domains of RNA polymerase sigma factors"/>
    <property type="match status" value="1"/>
</dbReference>
<reference evidence="6 7" key="1">
    <citation type="journal article" date="2020" name="Arch. Microbiol.">
        <title>Bradyrhizobium campsiandrae sp. nov., a nitrogen-fixing bacterial strain isolated from a native leguminous tree from the Amazon adapted to flooded conditions.</title>
        <authorList>
            <person name="Cabral Michel D."/>
            <person name="Martins da Costa E."/>
            <person name="Azarias Guimaraes A."/>
            <person name="Soares de Carvalho T."/>
            <person name="Santos de Castro Caputo P."/>
            <person name="Willems A."/>
            <person name="de Souza Moreira F.M."/>
        </authorList>
    </citation>
    <scope>NUCLEOTIDE SEQUENCE [LARGE SCALE GENOMIC DNA]</scope>
    <source>
        <strain evidence="7">INPA 384B</strain>
    </source>
</reference>
<keyword evidence="4" id="KW-0804">Transcription</keyword>
<dbReference type="PANTHER" id="PTHR43133:SF8">
    <property type="entry name" value="RNA POLYMERASE SIGMA FACTOR HI_1459-RELATED"/>
    <property type="match status" value="1"/>
</dbReference>
<evidence type="ECO:0000313" key="6">
    <source>
        <dbReference type="EMBL" id="MBC9981311.1"/>
    </source>
</evidence>
<dbReference type="InterPro" id="IPR039425">
    <property type="entry name" value="RNA_pol_sigma-70-like"/>
</dbReference>
<keyword evidence="2" id="KW-0731">Sigma factor</keyword>
<dbReference type="Gene3D" id="1.10.10.10">
    <property type="entry name" value="Winged helix-like DNA-binding domain superfamily/Winged helix DNA-binding domain"/>
    <property type="match status" value="1"/>
</dbReference>
<keyword evidence="7" id="KW-1185">Reference proteome</keyword>
<evidence type="ECO:0000256" key="3">
    <source>
        <dbReference type="ARBA" id="ARBA00023125"/>
    </source>
</evidence>
<evidence type="ECO:0000313" key="7">
    <source>
        <dbReference type="Proteomes" id="UP000639516"/>
    </source>
</evidence>
<dbReference type="CDD" id="cd06171">
    <property type="entry name" value="Sigma70_r4"/>
    <property type="match status" value="1"/>
</dbReference>
<keyword evidence="3" id="KW-0238">DNA-binding</keyword>
<dbReference type="Pfam" id="PF08281">
    <property type="entry name" value="Sigma70_r4_2"/>
    <property type="match status" value="1"/>
</dbReference>
<dbReference type="InterPro" id="IPR013324">
    <property type="entry name" value="RNA_pol_sigma_r3/r4-like"/>
</dbReference>
<evidence type="ECO:0000259" key="5">
    <source>
        <dbReference type="Pfam" id="PF08281"/>
    </source>
</evidence>
<dbReference type="EMBL" id="JAATTO010000036">
    <property type="protein sequence ID" value="MBC9981311.1"/>
    <property type="molecule type" value="Genomic_DNA"/>
</dbReference>
<proteinExistence type="predicted"/>
<feature type="domain" description="RNA polymerase sigma factor 70 region 4 type 2" evidence="5">
    <location>
        <begin position="113"/>
        <end position="163"/>
    </location>
</feature>
<evidence type="ECO:0000256" key="2">
    <source>
        <dbReference type="ARBA" id="ARBA00023082"/>
    </source>
</evidence>
<dbReference type="Proteomes" id="UP000639516">
    <property type="component" value="Unassembled WGS sequence"/>
</dbReference>
<dbReference type="RefSeq" id="WP_188107868.1">
    <property type="nucleotide sequence ID" value="NZ_JAANIH010000094.1"/>
</dbReference>